<feature type="compositionally biased region" description="Low complexity" evidence="1">
    <location>
        <begin position="316"/>
        <end position="332"/>
    </location>
</feature>
<evidence type="ECO:0000256" key="1">
    <source>
        <dbReference type="SAM" id="MobiDB-lite"/>
    </source>
</evidence>
<accession>A0A0D4BWD9</accession>
<dbReference type="EMBL" id="CP011005">
    <property type="protein sequence ID" value="AJT40772.1"/>
    <property type="molecule type" value="Genomic_DNA"/>
</dbReference>
<dbReference type="PATRIC" id="fig|1618207.4.peg.655"/>
<dbReference type="STRING" id="1618207.UM93_03195"/>
<dbReference type="NCBIfam" id="NF040712">
    <property type="entry name" value="SepH"/>
    <property type="match status" value="1"/>
</dbReference>
<evidence type="ECO:0000259" key="2">
    <source>
        <dbReference type="Pfam" id="PF11268"/>
    </source>
</evidence>
<gene>
    <name evidence="3" type="ORF">UM93_03195</name>
</gene>
<reference evidence="3 4" key="1">
    <citation type="journal article" date="2015" name="Genome Announc.">
        <title>Complete Genome Sequencing of Protease-Producing Novel Arthrobacter sp. Strain IHBB 11108 Using PacBio Single-Molecule Real-Time Sequencing Technology.</title>
        <authorList>
            <person name="Kiran S."/>
            <person name="Swarnkar M.K."/>
            <person name="Pal M."/>
            <person name="Thakur R."/>
            <person name="Tewari R."/>
            <person name="Singh A.K."/>
            <person name="Gulati A."/>
        </authorList>
    </citation>
    <scope>NUCLEOTIDE SEQUENCE [LARGE SCALE GENOMIC DNA]</scope>
    <source>
        <strain evidence="3 4">IHBB 11108</strain>
    </source>
</reference>
<dbReference type="Proteomes" id="UP000061839">
    <property type="component" value="Chromosome"/>
</dbReference>
<dbReference type="KEGG" id="ari:UM93_03195"/>
<evidence type="ECO:0000313" key="4">
    <source>
        <dbReference type="Proteomes" id="UP000061839"/>
    </source>
</evidence>
<feature type="domain" description="DUF3071" evidence="2">
    <location>
        <begin position="1"/>
        <end position="177"/>
    </location>
</feature>
<name>A0A0D4BWD9_9MICC</name>
<organism evidence="3 4">
    <name type="scientific">Psychromicrobium lacuslunae</name>
    <dbReference type="NCBI Taxonomy" id="1618207"/>
    <lineage>
        <taxon>Bacteria</taxon>
        <taxon>Bacillati</taxon>
        <taxon>Actinomycetota</taxon>
        <taxon>Actinomycetes</taxon>
        <taxon>Micrococcales</taxon>
        <taxon>Micrococcaceae</taxon>
        <taxon>Psychromicrobium</taxon>
    </lineage>
</organism>
<feature type="region of interest" description="Disordered" evidence="1">
    <location>
        <begin position="229"/>
        <end position="254"/>
    </location>
</feature>
<dbReference type="AlphaFoldDB" id="A0A0D4BWD9"/>
<dbReference type="RefSeq" id="WP_045073619.1">
    <property type="nucleotide sequence ID" value="NZ_CP011005.1"/>
</dbReference>
<feature type="compositionally biased region" description="Acidic residues" evidence="1">
    <location>
        <begin position="376"/>
        <end position="385"/>
    </location>
</feature>
<keyword evidence="4" id="KW-1185">Reference proteome</keyword>
<protein>
    <recommendedName>
        <fullName evidence="2">DUF3071 domain-containing protein</fullName>
    </recommendedName>
</protein>
<evidence type="ECO:0000313" key="3">
    <source>
        <dbReference type="EMBL" id="AJT40772.1"/>
    </source>
</evidence>
<dbReference type="InterPro" id="IPR021421">
    <property type="entry name" value="DUF3071"/>
</dbReference>
<sequence>MQDLRLVGVHDDGEHLLLSGAGGEIYRLRIDEALRVASSRTTRGAITMNEDTSATRLSPKEIQQRIRGGASAQEISDASGAPLEHIQRYEGPVLAEREYVAQQARQVQVADAIPGHDGCRSAFGDEPASLAEMVSHRLTALGIDPATASWDAWRRADGSWTVSADFEASSAEATGIGEPAPAQWIYQPSRKSLQNANRWAQVLSEIAPLDSPLPARRLSAVADRPFDIETDNSEEPHEAGPEVAEEVSGAGDDSESLLDLLRSRRGQRLGVVEEDDDALALLLSEGVPAAHPRATESAEATEPDETAELKEGADEPSQPSFFPPLSLAPAPAETDSESSDDPLGLFGPVSSNTREIRLPADAAQRSQAPKAKEQPEEQVEETEQEPAERRQPVKPKRSSVPSWDEIVFGTKSDN</sequence>
<dbReference type="InterPro" id="IPR047682">
    <property type="entry name" value="SepH-like"/>
</dbReference>
<proteinExistence type="predicted"/>
<feature type="region of interest" description="Disordered" evidence="1">
    <location>
        <begin position="290"/>
        <end position="414"/>
    </location>
</feature>
<dbReference type="Pfam" id="PF11268">
    <property type="entry name" value="DUF3071"/>
    <property type="match status" value="1"/>
</dbReference>
<dbReference type="OrthoDB" id="5180791at2"/>
<dbReference type="HOGENOM" id="CLU_021151_2_1_11"/>